<name>A0A9P9YR34_9MUSC</name>
<accession>A0A9P9YR34</accession>
<comment type="caution">
    <text evidence="1">The sequence shown here is derived from an EMBL/GenBank/DDBJ whole genome shotgun (WGS) entry which is preliminary data.</text>
</comment>
<dbReference type="AlphaFoldDB" id="A0A9P9YR34"/>
<dbReference type="Proteomes" id="UP001059596">
    <property type="component" value="Unassembled WGS sequence"/>
</dbReference>
<gene>
    <name evidence="1" type="ORF">M5D96_005833</name>
</gene>
<sequence>RSCALCVLNLVVKVQCGILNNWRRHYGLNTTLSNSTTFPDNLVQICTCAPIESNGSQKSESKQQIKYSQILLVRR</sequence>
<keyword evidence="2" id="KW-1185">Reference proteome</keyword>
<evidence type="ECO:0000313" key="2">
    <source>
        <dbReference type="Proteomes" id="UP001059596"/>
    </source>
</evidence>
<proteinExistence type="predicted"/>
<dbReference type="EMBL" id="JAMKOV010000003">
    <property type="protein sequence ID" value="KAI8041568.1"/>
    <property type="molecule type" value="Genomic_DNA"/>
</dbReference>
<feature type="non-terminal residue" evidence="1">
    <location>
        <position position="75"/>
    </location>
</feature>
<organism evidence="1 2">
    <name type="scientific">Drosophila gunungcola</name>
    <name type="common">fruit fly</name>
    <dbReference type="NCBI Taxonomy" id="103775"/>
    <lineage>
        <taxon>Eukaryota</taxon>
        <taxon>Metazoa</taxon>
        <taxon>Ecdysozoa</taxon>
        <taxon>Arthropoda</taxon>
        <taxon>Hexapoda</taxon>
        <taxon>Insecta</taxon>
        <taxon>Pterygota</taxon>
        <taxon>Neoptera</taxon>
        <taxon>Endopterygota</taxon>
        <taxon>Diptera</taxon>
        <taxon>Brachycera</taxon>
        <taxon>Muscomorpha</taxon>
        <taxon>Ephydroidea</taxon>
        <taxon>Drosophilidae</taxon>
        <taxon>Drosophila</taxon>
        <taxon>Sophophora</taxon>
    </lineage>
</organism>
<reference evidence="1" key="1">
    <citation type="journal article" date="2023" name="Genome Biol. Evol.">
        <title>Long-read-based Genome Assembly of Drosophila gunungcola Reveals Fewer Chemosensory Genes in Flower-breeding Species.</title>
        <authorList>
            <person name="Negi A."/>
            <person name="Liao B.Y."/>
            <person name="Yeh S.D."/>
        </authorList>
    </citation>
    <scope>NUCLEOTIDE SEQUENCE</scope>
    <source>
        <strain evidence="1">Sukarami</strain>
    </source>
</reference>
<protein>
    <submittedName>
        <fullName evidence="1">Uncharacterized protein</fullName>
    </submittedName>
</protein>
<evidence type="ECO:0000313" key="1">
    <source>
        <dbReference type="EMBL" id="KAI8041568.1"/>
    </source>
</evidence>